<feature type="domain" description="GH16" evidence="2">
    <location>
        <begin position="7"/>
        <end position="244"/>
    </location>
</feature>
<comment type="caution">
    <text evidence="3">The sequence shown here is derived from an EMBL/GenBank/DDBJ whole genome shotgun (WGS) entry which is preliminary data.</text>
</comment>
<evidence type="ECO:0000259" key="2">
    <source>
        <dbReference type="PROSITE" id="PS51762"/>
    </source>
</evidence>
<dbReference type="PANTHER" id="PTHR10963">
    <property type="entry name" value="GLYCOSYL HYDROLASE-RELATED"/>
    <property type="match status" value="1"/>
</dbReference>
<sequence length="244" mass="28030">MLSLCAFPQKAAKKLVWEEDFSGDTLDTKVWNFELGNGCPDICGWGNNERQIYTKNNHELKDGMLYITAKHKDSSYTSTRITTAGKKEFMYGYIEARAKLPIGEGIWPAFWMLGSNIGEKGWPLCGEIDILEYIGKEPHMVFTSLHTQDSHGETINTKKTKFEAIEEGFHTYAMDWTKDKIAFYVDDVLVYTFNPENKTEVVWPYNQPFYFLVNMAIGGNFGGPEVDDTIFPQAYILDYIRVYQ</sequence>
<dbReference type="EMBL" id="BRVP01000011">
    <property type="protein sequence ID" value="GLB52796.1"/>
    <property type="molecule type" value="Genomic_DNA"/>
</dbReference>
<proteinExistence type="inferred from homology"/>
<dbReference type="PROSITE" id="PS51762">
    <property type="entry name" value="GH16_2"/>
    <property type="match status" value="1"/>
</dbReference>
<dbReference type="GO" id="GO:0004553">
    <property type="term" value="F:hydrolase activity, hydrolyzing O-glycosyl compounds"/>
    <property type="evidence" value="ECO:0007669"/>
    <property type="project" value="InterPro"/>
</dbReference>
<evidence type="ECO:0000256" key="1">
    <source>
        <dbReference type="ARBA" id="ARBA00006865"/>
    </source>
</evidence>
<dbReference type="InterPro" id="IPR013320">
    <property type="entry name" value="ConA-like_dom_sf"/>
</dbReference>
<dbReference type="AlphaFoldDB" id="A0A9W6B5A9"/>
<organism evidence="3 4">
    <name type="scientific">Neptunitalea chrysea</name>
    <dbReference type="NCBI Taxonomy" id="1647581"/>
    <lineage>
        <taxon>Bacteria</taxon>
        <taxon>Pseudomonadati</taxon>
        <taxon>Bacteroidota</taxon>
        <taxon>Flavobacteriia</taxon>
        <taxon>Flavobacteriales</taxon>
        <taxon>Flavobacteriaceae</taxon>
        <taxon>Neptunitalea</taxon>
    </lineage>
</organism>
<name>A0A9W6B5A9_9FLAO</name>
<gene>
    <name evidence="3" type="ORF">NBRC110019_18360</name>
</gene>
<dbReference type="CDD" id="cd08023">
    <property type="entry name" value="GH16_laminarinase_like"/>
    <property type="match status" value="1"/>
</dbReference>
<reference evidence="3" key="1">
    <citation type="submission" date="2022-07" db="EMBL/GenBank/DDBJ databases">
        <title>Taxonomy of Novel Oxalotrophic and Methylotrophic Bacteria.</title>
        <authorList>
            <person name="Sahin N."/>
            <person name="Tani A."/>
        </authorList>
    </citation>
    <scope>NUCLEOTIDE SEQUENCE</scope>
    <source>
        <strain evidence="3">AM327</strain>
    </source>
</reference>
<dbReference type="InterPro" id="IPR000757">
    <property type="entry name" value="Beta-glucanase-like"/>
</dbReference>
<dbReference type="GO" id="GO:0005975">
    <property type="term" value="P:carbohydrate metabolic process"/>
    <property type="evidence" value="ECO:0007669"/>
    <property type="project" value="InterPro"/>
</dbReference>
<dbReference type="Gene3D" id="2.60.120.200">
    <property type="match status" value="1"/>
</dbReference>
<keyword evidence="4" id="KW-1185">Reference proteome</keyword>
<evidence type="ECO:0000313" key="3">
    <source>
        <dbReference type="EMBL" id="GLB52796.1"/>
    </source>
</evidence>
<dbReference type="Pfam" id="PF00722">
    <property type="entry name" value="Glyco_hydro_16"/>
    <property type="match status" value="1"/>
</dbReference>
<dbReference type="SUPFAM" id="SSF49899">
    <property type="entry name" value="Concanavalin A-like lectins/glucanases"/>
    <property type="match status" value="1"/>
</dbReference>
<evidence type="ECO:0000313" key="4">
    <source>
        <dbReference type="Proteomes" id="UP001143545"/>
    </source>
</evidence>
<dbReference type="PANTHER" id="PTHR10963:SF55">
    <property type="entry name" value="GLYCOSIDE HYDROLASE FAMILY 16 PROTEIN"/>
    <property type="match status" value="1"/>
</dbReference>
<dbReference type="InterPro" id="IPR050546">
    <property type="entry name" value="Glycosyl_Hydrlase_16"/>
</dbReference>
<dbReference type="Proteomes" id="UP001143545">
    <property type="component" value="Unassembled WGS sequence"/>
</dbReference>
<accession>A0A9W6B5A9</accession>
<protein>
    <recommendedName>
        <fullName evidence="2">GH16 domain-containing protein</fullName>
    </recommendedName>
</protein>
<comment type="similarity">
    <text evidence="1">Belongs to the glycosyl hydrolase 16 family.</text>
</comment>